<evidence type="ECO:0000313" key="2">
    <source>
        <dbReference type="EMBL" id="TCS87836.1"/>
    </source>
</evidence>
<comment type="caution">
    <text evidence="2">The sequence shown here is derived from an EMBL/GenBank/DDBJ whole genome shotgun (WGS) entry which is preliminary data.</text>
</comment>
<feature type="domain" description="Peptidase M56" evidence="1">
    <location>
        <begin position="53"/>
        <end position="152"/>
    </location>
</feature>
<proteinExistence type="predicted"/>
<evidence type="ECO:0000259" key="1">
    <source>
        <dbReference type="Pfam" id="PF05569"/>
    </source>
</evidence>
<sequence>MGARFLIQLLSLARLHFASRKQGAGKPVIRTMNEKINPFSFFGSIYLNPVLHSPAERDSIIEHEKVHISEWHTIDVLAGELNRIFYWFNPGAWLIMNAVRENLEFMADRKVLQSGADVKTYQYNLIKVSKNPYVSSLANNFNFAHLKIRVTMMNKKPSSELHLVKYLVLVPFLALISLAFNISDRPAKEAPPRMNDEQLVSPLDTLPADSEVVAWGYFLRGDTSGFFSTPPSKSEGWKKALFIVDRKEWKFADVMKLAPNDILSLSIIKDAQALYGEKGKSGVIIINTKNRTDKKEIDTTAKVDVFTGEKVKKHPRVVSFTGEADSIKSDQNVSVQKVIILEKGKRFQISLNSSKPGETTIINGDKALILIDGKESDYETMQQLTEDDIDARTIISGKSGAKLYGSKAEYVL</sequence>
<dbReference type="PANTHER" id="PTHR34978">
    <property type="entry name" value="POSSIBLE SENSOR-TRANSDUCER PROTEIN BLAR"/>
    <property type="match status" value="1"/>
</dbReference>
<dbReference type="InterPro" id="IPR008756">
    <property type="entry name" value="Peptidase_M56"/>
</dbReference>
<dbReference type="PANTHER" id="PTHR34978:SF3">
    <property type="entry name" value="SLR0241 PROTEIN"/>
    <property type="match status" value="1"/>
</dbReference>
<dbReference type="Pfam" id="PF05569">
    <property type="entry name" value="Peptidase_M56"/>
    <property type="match status" value="1"/>
</dbReference>
<accession>A0A4R3KSR1</accession>
<dbReference type="InterPro" id="IPR052173">
    <property type="entry name" value="Beta-lactam_resp_regulator"/>
</dbReference>
<protein>
    <submittedName>
        <fullName evidence="2">BlaR1 peptidase M56</fullName>
    </submittedName>
</protein>
<name>A0A4R3KSR1_9SPHI</name>
<gene>
    <name evidence="2" type="ORF">EDD80_104187</name>
</gene>
<dbReference type="Proteomes" id="UP000295807">
    <property type="component" value="Unassembled WGS sequence"/>
</dbReference>
<reference evidence="2 3" key="1">
    <citation type="submission" date="2019-03" db="EMBL/GenBank/DDBJ databases">
        <title>Genomic Encyclopedia of Type Strains, Phase IV (KMG-IV): sequencing the most valuable type-strain genomes for metagenomic binning, comparative biology and taxonomic classification.</title>
        <authorList>
            <person name="Goeker M."/>
        </authorList>
    </citation>
    <scope>NUCLEOTIDE SEQUENCE [LARGE SCALE GENOMIC DNA]</scope>
    <source>
        <strain evidence="2 3">DSM 21100</strain>
    </source>
</reference>
<dbReference type="EMBL" id="SMAD01000004">
    <property type="protein sequence ID" value="TCS87836.1"/>
    <property type="molecule type" value="Genomic_DNA"/>
</dbReference>
<keyword evidence="3" id="KW-1185">Reference proteome</keyword>
<evidence type="ECO:0000313" key="3">
    <source>
        <dbReference type="Proteomes" id="UP000295807"/>
    </source>
</evidence>
<dbReference type="AlphaFoldDB" id="A0A4R3KSR1"/>
<dbReference type="CDD" id="cd07341">
    <property type="entry name" value="M56_BlaR1_MecR1_like"/>
    <property type="match status" value="1"/>
</dbReference>
<organism evidence="2 3">
    <name type="scientific">Anseongella ginsenosidimutans</name>
    <dbReference type="NCBI Taxonomy" id="496056"/>
    <lineage>
        <taxon>Bacteria</taxon>
        <taxon>Pseudomonadati</taxon>
        <taxon>Bacteroidota</taxon>
        <taxon>Sphingobacteriia</taxon>
        <taxon>Sphingobacteriales</taxon>
        <taxon>Sphingobacteriaceae</taxon>
        <taxon>Anseongella</taxon>
    </lineage>
</organism>